<gene>
    <name evidence="1" type="ORF">KC19_1G119900</name>
</gene>
<proteinExistence type="predicted"/>
<comment type="caution">
    <text evidence="1">The sequence shown here is derived from an EMBL/GenBank/DDBJ whole genome shotgun (WGS) entry which is preliminary data.</text>
</comment>
<evidence type="ECO:0000313" key="2">
    <source>
        <dbReference type="Proteomes" id="UP000822688"/>
    </source>
</evidence>
<reference evidence="1" key="1">
    <citation type="submission" date="2020-06" db="EMBL/GenBank/DDBJ databases">
        <title>WGS assembly of Ceratodon purpureus strain R40.</title>
        <authorList>
            <person name="Carey S.B."/>
            <person name="Jenkins J."/>
            <person name="Shu S."/>
            <person name="Lovell J.T."/>
            <person name="Sreedasyam A."/>
            <person name="Maumus F."/>
            <person name="Tiley G.P."/>
            <person name="Fernandez-Pozo N."/>
            <person name="Barry K."/>
            <person name="Chen C."/>
            <person name="Wang M."/>
            <person name="Lipzen A."/>
            <person name="Daum C."/>
            <person name="Saski C.A."/>
            <person name="Payton A.C."/>
            <person name="Mcbreen J.C."/>
            <person name="Conrad R.E."/>
            <person name="Kollar L.M."/>
            <person name="Olsson S."/>
            <person name="Huttunen S."/>
            <person name="Landis J.B."/>
            <person name="Wickett N.J."/>
            <person name="Johnson M.G."/>
            <person name="Rensing S.A."/>
            <person name="Grimwood J."/>
            <person name="Schmutz J."/>
            <person name="Mcdaniel S.F."/>
        </authorList>
    </citation>
    <scope>NUCLEOTIDE SEQUENCE</scope>
    <source>
        <strain evidence="1">R40</strain>
    </source>
</reference>
<organism evidence="1 2">
    <name type="scientific">Ceratodon purpureus</name>
    <name type="common">Fire moss</name>
    <name type="synonym">Dicranum purpureum</name>
    <dbReference type="NCBI Taxonomy" id="3225"/>
    <lineage>
        <taxon>Eukaryota</taxon>
        <taxon>Viridiplantae</taxon>
        <taxon>Streptophyta</taxon>
        <taxon>Embryophyta</taxon>
        <taxon>Bryophyta</taxon>
        <taxon>Bryophytina</taxon>
        <taxon>Bryopsida</taxon>
        <taxon>Dicranidae</taxon>
        <taxon>Pseudoditrichales</taxon>
        <taxon>Ditrichaceae</taxon>
        <taxon>Ceratodon</taxon>
    </lineage>
</organism>
<dbReference type="Proteomes" id="UP000822688">
    <property type="component" value="Chromosome 1"/>
</dbReference>
<sequence>ARVLFSSSVSLTLFGGRSPQGICSVGCMHMTFHAERLGVRLVYECVPTTWLPRCLSALKSSTTSSGLRSSAAVLSECLVHVQRLPPTCFCFELRNPFKSEVEKCNKIGRTFRNK</sequence>
<accession>A0A8T0J636</accession>
<dbReference type="AlphaFoldDB" id="A0A8T0J636"/>
<evidence type="ECO:0000313" key="1">
    <source>
        <dbReference type="EMBL" id="KAG0590692.1"/>
    </source>
</evidence>
<protein>
    <submittedName>
        <fullName evidence="1">Uncharacterized protein</fullName>
    </submittedName>
</protein>
<keyword evidence="2" id="KW-1185">Reference proteome</keyword>
<dbReference type="EMBL" id="CM026421">
    <property type="protein sequence ID" value="KAG0590692.1"/>
    <property type="molecule type" value="Genomic_DNA"/>
</dbReference>
<name>A0A8T0J636_CERPU</name>
<feature type="non-terminal residue" evidence="1">
    <location>
        <position position="1"/>
    </location>
</feature>